<dbReference type="Pfam" id="PF03413">
    <property type="entry name" value="PepSY"/>
    <property type="match status" value="2"/>
</dbReference>
<dbReference type="Proteomes" id="UP000554054">
    <property type="component" value="Unassembled WGS sequence"/>
</dbReference>
<feature type="domain" description="PepSY" evidence="3">
    <location>
        <begin position="72"/>
        <end position="123"/>
    </location>
</feature>
<accession>A0A852VSL2</accession>
<dbReference type="InterPro" id="IPR025711">
    <property type="entry name" value="PepSY"/>
</dbReference>
<feature type="compositionally biased region" description="Low complexity" evidence="1">
    <location>
        <begin position="19"/>
        <end position="45"/>
    </location>
</feature>
<evidence type="ECO:0000313" key="5">
    <source>
        <dbReference type="Proteomes" id="UP000554054"/>
    </source>
</evidence>
<evidence type="ECO:0000256" key="1">
    <source>
        <dbReference type="SAM" id="MobiDB-lite"/>
    </source>
</evidence>
<proteinExistence type="predicted"/>
<keyword evidence="5" id="KW-1185">Reference proteome</keyword>
<feature type="domain" description="PepSY" evidence="3">
    <location>
        <begin position="148"/>
        <end position="205"/>
    </location>
</feature>
<feature type="chain" id="PRO_5032424044" evidence="2">
    <location>
        <begin position="27"/>
        <end position="208"/>
    </location>
</feature>
<gene>
    <name evidence="4" type="ORF">BJY20_001812</name>
</gene>
<dbReference type="RefSeq" id="WP_185991237.1">
    <property type="nucleotide sequence ID" value="NZ_JACCAE010000001.1"/>
</dbReference>
<organism evidence="4 5">
    <name type="scientific">Janibacter cremeus</name>
    <dbReference type="NCBI Taxonomy" id="1285192"/>
    <lineage>
        <taxon>Bacteria</taxon>
        <taxon>Bacillati</taxon>
        <taxon>Actinomycetota</taxon>
        <taxon>Actinomycetes</taxon>
        <taxon>Micrococcales</taxon>
        <taxon>Intrasporangiaceae</taxon>
        <taxon>Janibacter</taxon>
    </lineage>
</organism>
<keyword evidence="2" id="KW-0732">Signal</keyword>
<reference evidence="4 5" key="1">
    <citation type="submission" date="2020-07" db="EMBL/GenBank/DDBJ databases">
        <title>Sequencing the genomes of 1000 actinobacteria strains.</title>
        <authorList>
            <person name="Klenk H.-P."/>
        </authorList>
    </citation>
    <scope>NUCLEOTIDE SEQUENCE [LARGE SCALE GENOMIC DNA]</scope>
    <source>
        <strain evidence="4 5">DSM 26154</strain>
    </source>
</reference>
<name>A0A852VSL2_9MICO</name>
<evidence type="ECO:0000313" key="4">
    <source>
        <dbReference type="EMBL" id="NYF98420.1"/>
    </source>
</evidence>
<evidence type="ECO:0000256" key="2">
    <source>
        <dbReference type="SAM" id="SignalP"/>
    </source>
</evidence>
<feature type="compositionally biased region" description="Basic and acidic residues" evidence="1">
    <location>
        <begin position="56"/>
        <end position="77"/>
    </location>
</feature>
<dbReference type="AlphaFoldDB" id="A0A852VSL2"/>
<dbReference type="Gene3D" id="3.10.450.40">
    <property type="match status" value="2"/>
</dbReference>
<protein>
    <submittedName>
        <fullName evidence="4">Putative membrane protein YkoI</fullName>
    </submittedName>
</protein>
<feature type="signal peptide" evidence="2">
    <location>
        <begin position="1"/>
        <end position="26"/>
    </location>
</feature>
<dbReference type="PROSITE" id="PS51257">
    <property type="entry name" value="PROKAR_LIPOPROTEIN"/>
    <property type="match status" value="1"/>
</dbReference>
<feature type="region of interest" description="Disordered" evidence="1">
    <location>
        <begin position="19"/>
        <end position="80"/>
    </location>
</feature>
<evidence type="ECO:0000259" key="3">
    <source>
        <dbReference type="Pfam" id="PF03413"/>
    </source>
</evidence>
<sequence length="208" mass="21970">MRRTTIPALVATAALGLTACSGSDDASSDGSSAETTTSAGSSRTTGETDESQSPSDTRDVVDSPPTEDMHAALDATRDSLPGAVSKIELESAETGGLAYKIELVSEDMEYSAQFDADTLDQLGEDRDELDPDDAAEAQKQTFDINDLIDLDEAVGTARDEQDGAVTSWKIEGKDDGSVQYEFDILPDDASDDVEVQIDAKDGSVIHDP</sequence>
<dbReference type="EMBL" id="JACCAE010000001">
    <property type="protein sequence ID" value="NYF98420.1"/>
    <property type="molecule type" value="Genomic_DNA"/>
</dbReference>
<comment type="caution">
    <text evidence="4">The sequence shown here is derived from an EMBL/GenBank/DDBJ whole genome shotgun (WGS) entry which is preliminary data.</text>
</comment>